<dbReference type="PROSITE" id="PS01057">
    <property type="entry name" value="SAICAR_SYNTHETASE_1"/>
    <property type="match status" value="1"/>
</dbReference>
<reference evidence="12 13" key="1">
    <citation type="submission" date="2018-06" db="EMBL/GenBank/DDBJ databases">
        <title>Extensive metabolic versatility and redundancy in microbially diverse, dynamic hydrothermal sediments.</title>
        <authorList>
            <person name="Dombrowski N."/>
            <person name="Teske A."/>
            <person name="Baker B.J."/>
        </authorList>
    </citation>
    <scope>NUCLEOTIDE SEQUENCE [LARGE SCALE GENOMIC DNA]</scope>
    <source>
        <strain evidence="11">B47_G16</strain>
        <strain evidence="10">B7_G13</strain>
    </source>
</reference>
<evidence type="ECO:0000256" key="2">
    <source>
        <dbReference type="ARBA" id="ARBA00010190"/>
    </source>
</evidence>
<dbReference type="AlphaFoldDB" id="A0A497E6P8"/>
<evidence type="ECO:0000256" key="7">
    <source>
        <dbReference type="ARBA" id="ARBA00048475"/>
    </source>
</evidence>
<evidence type="ECO:0000256" key="8">
    <source>
        <dbReference type="HAMAP-Rule" id="MF_00137"/>
    </source>
</evidence>
<dbReference type="Proteomes" id="UP000279422">
    <property type="component" value="Unassembled WGS sequence"/>
</dbReference>
<dbReference type="SUPFAM" id="SSF56104">
    <property type="entry name" value="SAICAR synthase-like"/>
    <property type="match status" value="1"/>
</dbReference>
<dbReference type="InterPro" id="IPR018236">
    <property type="entry name" value="SAICAR_synthetase_CS"/>
</dbReference>
<dbReference type="GO" id="GO:0004639">
    <property type="term" value="F:phosphoribosylaminoimidazolesuccinocarboxamide synthase activity"/>
    <property type="evidence" value="ECO:0007669"/>
    <property type="project" value="UniProtKB-UniRule"/>
</dbReference>
<dbReference type="PANTHER" id="PTHR43700:SF1">
    <property type="entry name" value="PHOSPHORIBOSYLAMINOIMIDAZOLE-SUCCINOCARBOXAMIDE SYNTHASE"/>
    <property type="match status" value="1"/>
</dbReference>
<evidence type="ECO:0000259" key="9">
    <source>
        <dbReference type="Pfam" id="PF01259"/>
    </source>
</evidence>
<dbReference type="EMBL" id="QMPY01000032">
    <property type="protein sequence ID" value="RLE08317.1"/>
    <property type="molecule type" value="Genomic_DNA"/>
</dbReference>
<name>A0A497E6P8_UNCAE</name>
<evidence type="ECO:0000256" key="4">
    <source>
        <dbReference type="ARBA" id="ARBA00022741"/>
    </source>
</evidence>
<dbReference type="Proteomes" id="UP000277457">
    <property type="component" value="Unassembled WGS sequence"/>
</dbReference>
<evidence type="ECO:0000256" key="5">
    <source>
        <dbReference type="ARBA" id="ARBA00022755"/>
    </source>
</evidence>
<evidence type="ECO:0000313" key="10">
    <source>
        <dbReference type="EMBL" id="RLE08317.1"/>
    </source>
</evidence>
<dbReference type="PROSITE" id="PS01058">
    <property type="entry name" value="SAICAR_SYNTHETASE_2"/>
    <property type="match status" value="1"/>
</dbReference>
<keyword evidence="4 8" id="KW-0547">Nucleotide-binding</keyword>
<evidence type="ECO:0000256" key="3">
    <source>
        <dbReference type="ARBA" id="ARBA00022598"/>
    </source>
</evidence>
<dbReference type="FunFam" id="3.30.470.20:FF:000015">
    <property type="entry name" value="Phosphoribosylaminoimidazole-succinocarboxamide synthase"/>
    <property type="match status" value="1"/>
</dbReference>
<dbReference type="UniPathway" id="UPA00074">
    <property type="reaction ID" value="UER00131"/>
</dbReference>
<keyword evidence="3 8" id="KW-0436">Ligase</keyword>
<accession>A0A497E6P8</accession>
<comment type="catalytic activity">
    <reaction evidence="7 8">
        <text>5-amino-1-(5-phospho-D-ribosyl)imidazole-4-carboxylate + L-aspartate + ATP = (2S)-2-[5-amino-1-(5-phospho-beta-D-ribosyl)imidazole-4-carboxamido]succinate + ADP + phosphate + 2 H(+)</text>
        <dbReference type="Rhea" id="RHEA:22628"/>
        <dbReference type="ChEBI" id="CHEBI:15378"/>
        <dbReference type="ChEBI" id="CHEBI:29991"/>
        <dbReference type="ChEBI" id="CHEBI:30616"/>
        <dbReference type="ChEBI" id="CHEBI:43474"/>
        <dbReference type="ChEBI" id="CHEBI:58443"/>
        <dbReference type="ChEBI" id="CHEBI:77657"/>
        <dbReference type="ChEBI" id="CHEBI:456216"/>
        <dbReference type="EC" id="6.3.2.6"/>
    </reaction>
</comment>
<dbReference type="GO" id="GO:0005524">
    <property type="term" value="F:ATP binding"/>
    <property type="evidence" value="ECO:0007669"/>
    <property type="project" value="UniProtKB-KW"/>
</dbReference>
<dbReference type="Pfam" id="PF01259">
    <property type="entry name" value="SAICAR_synt"/>
    <property type="match status" value="1"/>
</dbReference>
<evidence type="ECO:0000313" key="11">
    <source>
        <dbReference type="EMBL" id="RLE10032.1"/>
    </source>
</evidence>
<evidence type="ECO:0000313" key="13">
    <source>
        <dbReference type="Proteomes" id="UP000279422"/>
    </source>
</evidence>
<comment type="pathway">
    <text evidence="1 8">Purine metabolism; IMP biosynthesis via de novo pathway; 5-amino-1-(5-phospho-D-ribosyl)imidazole-4-carboxamide from 5-amino-1-(5-phospho-D-ribosyl)imidazole-4-carboxylate: step 1/2.</text>
</comment>
<gene>
    <name evidence="8" type="primary">purC</name>
    <name evidence="11" type="ORF">DRJ00_02760</name>
    <name evidence="10" type="ORF">DRZ78_01300</name>
</gene>
<protein>
    <recommendedName>
        <fullName evidence="8">Phosphoribosylaminoimidazole-succinocarboxamide synthase</fullName>
        <ecNumber evidence="8">6.3.2.6</ecNumber>
    </recommendedName>
    <alternativeName>
        <fullName evidence="8">SAICAR synthetase</fullName>
    </alternativeName>
</protein>
<evidence type="ECO:0000256" key="6">
    <source>
        <dbReference type="ARBA" id="ARBA00022840"/>
    </source>
</evidence>
<dbReference type="Gene3D" id="3.30.470.20">
    <property type="entry name" value="ATP-grasp fold, B domain"/>
    <property type="match status" value="1"/>
</dbReference>
<organism evidence="11 13">
    <name type="scientific">Aerophobetes bacterium</name>
    <dbReference type="NCBI Taxonomy" id="2030807"/>
    <lineage>
        <taxon>Bacteria</taxon>
        <taxon>Candidatus Aerophobota</taxon>
    </lineage>
</organism>
<comment type="similarity">
    <text evidence="2 8">Belongs to the SAICAR synthetase family.</text>
</comment>
<dbReference type="NCBIfam" id="NF010568">
    <property type="entry name" value="PRK13961.1"/>
    <property type="match status" value="1"/>
</dbReference>
<dbReference type="GO" id="GO:0005737">
    <property type="term" value="C:cytoplasm"/>
    <property type="evidence" value="ECO:0007669"/>
    <property type="project" value="TreeGrafter"/>
</dbReference>
<keyword evidence="5 8" id="KW-0658">Purine biosynthesis</keyword>
<dbReference type="NCBIfam" id="TIGR00081">
    <property type="entry name" value="purC"/>
    <property type="match status" value="1"/>
</dbReference>
<feature type="domain" description="SAICAR synthetase/ADE2 N-terminal" evidence="9">
    <location>
        <begin position="18"/>
        <end position="267"/>
    </location>
</feature>
<dbReference type="CDD" id="cd01414">
    <property type="entry name" value="SAICAR_synt_Sc"/>
    <property type="match status" value="1"/>
</dbReference>
<evidence type="ECO:0000313" key="12">
    <source>
        <dbReference type="Proteomes" id="UP000277457"/>
    </source>
</evidence>
<dbReference type="InterPro" id="IPR001636">
    <property type="entry name" value="SAICAR_synth"/>
</dbReference>
<evidence type="ECO:0000256" key="1">
    <source>
        <dbReference type="ARBA" id="ARBA00004672"/>
    </source>
</evidence>
<dbReference type="EMBL" id="QMPZ01000020">
    <property type="protein sequence ID" value="RLE10032.1"/>
    <property type="molecule type" value="Genomic_DNA"/>
</dbReference>
<dbReference type="EC" id="6.3.2.6" evidence="8"/>
<dbReference type="PANTHER" id="PTHR43700">
    <property type="entry name" value="PHOSPHORIBOSYLAMINOIMIDAZOLE-SUCCINOCARBOXAMIDE SYNTHASE"/>
    <property type="match status" value="1"/>
</dbReference>
<keyword evidence="6 8" id="KW-0067">ATP-binding</keyword>
<sequence length="297" mass="34292">MKEDTLRCTNFVDLEFFKRGKVRDIYDLGDKFLIVSTDRISCFDVVLPTCIPYKGKVLNFLSVFWFDFTEDIVSNHLISAKVREFPERLHKYEKVLRDRSMLVKKAKPIPIECVVRGYLAGSGWREYRRTQSICGIKLPAGLKEADKLPEPIFTPATKEEAGHDVNVTQEYVEKKFGKEIATKLRNLSINLYKKASEFAESKGIIIADTKFEFGFWDGKIILIDELLTPDSSRFWPKDDYEPGRPQVSFDKQFVRDWLESIGWDKNSPAPELPEPVVEKTTQKYLQALKMLTGKTIS</sequence>
<dbReference type="HAMAP" id="MF_00137">
    <property type="entry name" value="SAICAR_synth"/>
    <property type="match status" value="1"/>
</dbReference>
<dbReference type="InterPro" id="IPR028923">
    <property type="entry name" value="SAICAR_synt/ADE2_N"/>
</dbReference>
<proteinExistence type="inferred from homology"/>
<comment type="caution">
    <text evidence="11">The sequence shown here is derived from an EMBL/GenBank/DDBJ whole genome shotgun (WGS) entry which is preliminary data.</text>
</comment>
<dbReference type="Gene3D" id="3.30.200.20">
    <property type="entry name" value="Phosphorylase Kinase, domain 1"/>
    <property type="match status" value="1"/>
</dbReference>
<dbReference type="GO" id="GO:0006189">
    <property type="term" value="P:'de novo' IMP biosynthetic process"/>
    <property type="evidence" value="ECO:0007669"/>
    <property type="project" value="UniProtKB-UniRule"/>
</dbReference>